<feature type="transmembrane region" description="Helical" evidence="2">
    <location>
        <begin position="455"/>
        <end position="473"/>
    </location>
</feature>
<dbReference type="InterPro" id="IPR027417">
    <property type="entry name" value="P-loop_NTPase"/>
</dbReference>
<evidence type="ECO:0000313" key="4">
    <source>
        <dbReference type="Proteomes" id="UP000184286"/>
    </source>
</evidence>
<dbReference type="SUPFAM" id="SSF52540">
    <property type="entry name" value="P-loop containing nucleoside triphosphate hydrolases"/>
    <property type="match status" value="1"/>
</dbReference>
<protein>
    <submittedName>
        <fullName evidence="3">Uncharacterized protein</fullName>
    </submittedName>
</protein>
<reference evidence="3 4" key="2">
    <citation type="submission" date="2017-02" db="EMBL/GenBank/DDBJ databases">
        <title>Draft genome sequence of Streptomyces phaeoluteigriseus type strain DSM41896.</title>
        <authorList>
            <person name="Salih T.S."/>
            <person name="Algora Gallardo L."/>
            <person name="Melo Santos T."/>
            <person name="Filgueira Martinez S."/>
            <person name="Herron P.R."/>
        </authorList>
    </citation>
    <scope>NUCLEOTIDE SEQUENCE [LARGE SCALE GENOMIC DNA]</scope>
    <source>
        <strain evidence="3 4">DSM 41896</strain>
    </source>
</reference>
<feature type="transmembrane region" description="Helical" evidence="2">
    <location>
        <begin position="125"/>
        <end position="142"/>
    </location>
</feature>
<proteinExistence type="predicted"/>
<evidence type="ECO:0000313" key="3">
    <source>
        <dbReference type="EMBL" id="OQD57847.1"/>
    </source>
</evidence>
<reference evidence="4" key="1">
    <citation type="submission" date="2016-11" db="EMBL/GenBank/DDBJ databases">
        <authorList>
            <person name="Schniete J.K."/>
            <person name="Salih T."/>
            <person name="Algora Gallardo L."/>
            <person name="Martinez Fernandez S."/>
            <person name="Herron P.R."/>
        </authorList>
    </citation>
    <scope>NUCLEOTIDE SEQUENCE [LARGE SCALE GENOMIC DNA]</scope>
    <source>
        <strain evidence="4">DSM 41896</strain>
    </source>
</reference>
<dbReference type="AlphaFoldDB" id="A0A1V6MZR1"/>
<organism evidence="3 4">
    <name type="scientific">Streptomyces phaeoluteigriseus</name>
    <dbReference type="NCBI Taxonomy" id="114686"/>
    <lineage>
        <taxon>Bacteria</taxon>
        <taxon>Bacillati</taxon>
        <taxon>Actinomycetota</taxon>
        <taxon>Actinomycetes</taxon>
        <taxon>Kitasatosporales</taxon>
        <taxon>Streptomycetaceae</taxon>
        <taxon>Streptomyces</taxon>
        <taxon>Streptomyces aurantiacus group</taxon>
    </lineage>
</organism>
<gene>
    <name evidence="3" type="ORF">BM536_000035</name>
</gene>
<dbReference type="Proteomes" id="UP000184286">
    <property type="component" value="Unassembled WGS sequence"/>
</dbReference>
<keyword evidence="2" id="KW-0472">Membrane</keyword>
<accession>A0A1V6MZR1</accession>
<dbReference type="EMBL" id="MPOH02000001">
    <property type="protein sequence ID" value="OQD57847.1"/>
    <property type="molecule type" value="Genomic_DNA"/>
</dbReference>
<comment type="caution">
    <text evidence="3">The sequence shown here is derived from an EMBL/GenBank/DDBJ whole genome shotgun (WGS) entry which is preliminary data.</text>
</comment>
<keyword evidence="2" id="KW-0812">Transmembrane</keyword>
<feature type="transmembrane region" description="Helical" evidence="2">
    <location>
        <begin position="377"/>
        <end position="398"/>
    </location>
</feature>
<feature type="transmembrane region" description="Helical" evidence="2">
    <location>
        <begin position="327"/>
        <end position="349"/>
    </location>
</feature>
<evidence type="ECO:0000256" key="2">
    <source>
        <dbReference type="SAM" id="Phobius"/>
    </source>
</evidence>
<evidence type="ECO:0000256" key="1">
    <source>
        <dbReference type="SAM" id="MobiDB-lite"/>
    </source>
</evidence>
<name>A0A1V6MZR1_9ACTN</name>
<keyword evidence="2" id="KW-1133">Transmembrane helix</keyword>
<dbReference type="OrthoDB" id="5150226at2"/>
<dbReference type="RefSeq" id="WP_073498754.1">
    <property type="nucleotide sequence ID" value="NZ_MPOH02000001.1"/>
</dbReference>
<sequence>MLRLKAWLELWGARAFDFLSGDDKAEIYHRCVLAALDDPETERLLGKRDGVTRDAVLARMRTATYHRYATIRCPSLPFDEAVEKLDEARDRHERAARETQWNWQVVCSLIGLGALAVLIFGGLLALLVAVLAGAALMFTLFWRGSTAWFNLRQCLVAAGLGVDWLVQRFEVGMCAARWGEELQKECTGPTVADLVRHMLGDDPDSLFIPDDYEWGLRAPRAPGYIVENGARRQLERKLTHLEDGTIAVCGPRGAGKTTLLEQCVKKAGFGVIVQAPATYTPHDFLLSLSVQLCEKYMCDEGFDPPEFARLSPVRRLLRRVRLQAKRLGRWSSFAVPAAALLVLGLSAAVRSLYERYATSVSDFLRTHTDAIRDDVMAIWQGHAVVASVTITIGGIAWWQARHAAWLPRLLGRLWMRGIRRLGLLLAWASAATVLLDEQIRQQARHLHYTQPEALYQVVAYSGMLTFVWWLLRLARDSGVEFPLGRWHVSLEKIFRPLAAAAGTYLLLYLIDKPQTHTLLADSENPLRLAGIVAGVLLSKAGDWRPQQEEPELVTKCRNHLYRLQTTQQATHGLTTGGAAQLLSLGTNHTTSVSTVPPNYPELVEEFRQLLKCIAAERVGQGKTVVIAIDEVDRLGADTEALAFLREIKAILGVPLVHYLISVAEDVGAAFVRRGLPHRDVTDSSLDDIIHVQPSTLEESRATLAKRSQRLKEPHVMLAHALSGGILRDLLRYGLQLREIQDKTQSYELTHISRHLILEELAETFAGFRTLLSKQQWTHDTNNVLASFRTLCSYLRDPCPCVEADVLRALEQFAFYTHGSQSRPADAGDPPRAPADPELTDDARQLIDEASTYAYFSLTLLDIFSTEGLERRTQMAAEHGPDGDPERLADARQELGISPYSARPLIDTVRKAWSLPLGPTTGGRVPPSAVDCPRHKHSVIEPG</sequence>
<feature type="region of interest" description="Disordered" evidence="1">
    <location>
        <begin position="919"/>
        <end position="942"/>
    </location>
</feature>